<dbReference type="InterPro" id="IPR019734">
    <property type="entry name" value="TPR_rpt"/>
</dbReference>
<dbReference type="SUPFAM" id="SSF56601">
    <property type="entry name" value="beta-lactamase/transpeptidase-like"/>
    <property type="match status" value="1"/>
</dbReference>
<dbReference type="GO" id="GO:0016787">
    <property type="term" value="F:hydrolase activity"/>
    <property type="evidence" value="ECO:0007669"/>
    <property type="project" value="UniProtKB-KW"/>
</dbReference>
<dbReference type="SUPFAM" id="SSF48452">
    <property type="entry name" value="TPR-like"/>
    <property type="match status" value="1"/>
</dbReference>
<dbReference type="PANTHER" id="PTHR22935:SF95">
    <property type="entry name" value="BETA-LACTAMASE-LIKE 1-RELATED"/>
    <property type="match status" value="1"/>
</dbReference>
<evidence type="ECO:0000313" key="6">
    <source>
        <dbReference type="Proteomes" id="UP001325680"/>
    </source>
</evidence>
<evidence type="ECO:0000256" key="3">
    <source>
        <dbReference type="SAM" id="SignalP"/>
    </source>
</evidence>
<dbReference type="InterPro" id="IPR051478">
    <property type="entry name" value="Beta-lactamase-like_AB/R"/>
</dbReference>
<reference evidence="5 6" key="1">
    <citation type="submission" date="2023-12" db="EMBL/GenBank/DDBJ databases">
        <title>Genome sequencing and assembly of bacterial species from a model synthetic community.</title>
        <authorList>
            <person name="Hogle S.L."/>
        </authorList>
    </citation>
    <scope>NUCLEOTIDE SEQUENCE [LARGE SCALE GENOMIC DNA]</scope>
    <source>
        <strain evidence="5 6">HAMBI_3031</strain>
    </source>
</reference>
<dbReference type="EMBL" id="CP139960">
    <property type="protein sequence ID" value="WQD37811.1"/>
    <property type="molecule type" value="Genomic_DNA"/>
</dbReference>
<dbReference type="Proteomes" id="UP001325680">
    <property type="component" value="Chromosome"/>
</dbReference>
<dbReference type="PANTHER" id="PTHR22935">
    <property type="entry name" value="PENICILLIN-BINDING PROTEIN"/>
    <property type="match status" value="1"/>
</dbReference>
<dbReference type="PROSITE" id="PS50005">
    <property type="entry name" value="TPR"/>
    <property type="match status" value="1"/>
</dbReference>
<feature type="repeat" description="TPR" evidence="2">
    <location>
        <begin position="435"/>
        <end position="468"/>
    </location>
</feature>
<dbReference type="InterPro" id="IPR011990">
    <property type="entry name" value="TPR-like_helical_dom_sf"/>
</dbReference>
<dbReference type="RefSeq" id="WP_114790573.1">
    <property type="nucleotide sequence ID" value="NZ_CP139960.1"/>
</dbReference>
<dbReference type="InterPro" id="IPR001466">
    <property type="entry name" value="Beta-lactam-related"/>
</dbReference>
<dbReference type="InterPro" id="IPR012338">
    <property type="entry name" value="Beta-lactam/transpept-like"/>
</dbReference>
<dbReference type="Pfam" id="PF00144">
    <property type="entry name" value="Beta-lactamase"/>
    <property type="match status" value="1"/>
</dbReference>
<evidence type="ECO:0000259" key="4">
    <source>
        <dbReference type="Pfam" id="PF00144"/>
    </source>
</evidence>
<evidence type="ECO:0000256" key="2">
    <source>
        <dbReference type="PROSITE-ProRule" id="PRU00339"/>
    </source>
</evidence>
<organism evidence="5 6">
    <name type="scientific">Niabella yanshanensis</name>
    <dbReference type="NCBI Taxonomy" id="577386"/>
    <lineage>
        <taxon>Bacteria</taxon>
        <taxon>Pseudomonadati</taxon>
        <taxon>Bacteroidota</taxon>
        <taxon>Chitinophagia</taxon>
        <taxon>Chitinophagales</taxon>
        <taxon>Chitinophagaceae</taxon>
        <taxon>Niabella</taxon>
    </lineage>
</organism>
<keyword evidence="5" id="KW-0378">Hydrolase</keyword>
<proteinExistence type="inferred from homology"/>
<feature type="chain" id="PRO_5046331137" evidence="3">
    <location>
        <begin position="18"/>
        <end position="480"/>
    </location>
</feature>
<feature type="signal peptide" evidence="3">
    <location>
        <begin position="1"/>
        <end position="17"/>
    </location>
</feature>
<keyword evidence="6" id="KW-1185">Reference proteome</keyword>
<protein>
    <submittedName>
        <fullName evidence="5">Serine hydrolase</fullName>
    </submittedName>
</protein>
<comment type="similarity">
    <text evidence="1">Belongs to the beta-lactamase family.</text>
</comment>
<keyword evidence="3" id="KW-0732">Signal</keyword>
<dbReference type="Gene3D" id="3.40.710.10">
    <property type="entry name" value="DD-peptidase/beta-lactamase superfamily"/>
    <property type="match status" value="1"/>
</dbReference>
<name>A0ABZ0W6W2_9BACT</name>
<accession>A0ABZ0W6W2</accession>
<keyword evidence="2" id="KW-0802">TPR repeat</keyword>
<dbReference type="Gene3D" id="1.25.40.10">
    <property type="entry name" value="Tetratricopeptide repeat domain"/>
    <property type="match status" value="1"/>
</dbReference>
<evidence type="ECO:0000313" key="5">
    <source>
        <dbReference type="EMBL" id="WQD37811.1"/>
    </source>
</evidence>
<evidence type="ECO:0000256" key="1">
    <source>
        <dbReference type="ARBA" id="ARBA00038473"/>
    </source>
</evidence>
<dbReference type="SMART" id="SM00028">
    <property type="entry name" value="TPR"/>
    <property type="match status" value="2"/>
</dbReference>
<gene>
    <name evidence="5" type="ORF">U0035_19270</name>
</gene>
<sequence>MKPYILIVLLLAGFAPARCQLPGDHISQILKEAVNSKRSKSIIVGIIDSAGRRIYSEGVLSDRNPAKPDANTLYEIGSITKVFTSLILADMSLEGKLSLEDPISKWLPPSVKVPVRNGTEITLLNLSVHTATFPRFPFNTDPKNIDDPYADYNINRLYEYLAAYRADIDFGTRWRYSNTAYGLLGHLLTRAAGEKNYEQLVIDHICNPLKMGSTVISLTPALLKNTAIGHSEWGQPVGFLNLASLDGAGAFRSNVNDLLTFAAANLGWIATDLYPAMKLTHQSQIKKEAGGIDYATMGWTLWQNGGRNIVFKDGGTPGYRTFIGIDKVKKFAVVVLSNSNNGVTDIGTHIIDPGSKINTYQYPWALLDTLRQTLKRQGINETISRYRQLKANSSAHLLLNENQLNNLGIELRRSKKTAAALKIFELNAAEYPNSVVVYESLAETYKINGNRQKAIINFEKARQLDPDNPHWNYVLSRLTR</sequence>
<feature type="domain" description="Beta-lactamase-related" evidence="4">
    <location>
        <begin position="28"/>
        <end position="342"/>
    </location>
</feature>